<dbReference type="Pfam" id="PF01757">
    <property type="entry name" value="Acyl_transf_3"/>
    <property type="match status" value="1"/>
</dbReference>
<feature type="transmembrane region" description="Helical" evidence="1">
    <location>
        <begin position="341"/>
        <end position="361"/>
    </location>
</feature>
<feature type="transmembrane region" description="Helical" evidence="1">
    <location>
        <begin position="205"/>
        <end position="224"/>
    </location>
</feature>
<feature type="transmembrane region" description="Helical" evidence="1">
    <location>
        <begin position="77"/>
        <end position="100"/>
    </location>
</feature>
<dbReference type="OrthoDB" id="9796461at2"/>
<feature type="transmembrane region" description="Helical" evidence="1">
    <location>
        <begin position="163"/>
        <end position="185"/>
    </location>
</feature>
<feature type="transmembrane region" description="Helical" evidence="1">
    <location>
        <begin position="236"/>
        <end position="257"/>
    </location>
</feature>
<protein>
    <recommendedName>
        <fullName evidence="2">Acyltransferase 3 domain-containing protein</fullName>
    </recommendedName>
</protein>
<dbReference type="PANTHER" id="PTHR23028:SF53">
    <property type="entry name" value="ACYL_TRANSF_3 DOMAIN-CONTAINING PROTEIN"/>
    <property type="match status" value="1"/>
</dbReference>
<feature type="transmembrane region" description="Helical" evidence="1">
    <location>
        <begin position="302"/>
        <end position="321"/>
    </location>
</feature>
<dbReference type="Proteomes" id="UP000095463">
    <property type="component" value="Unassembled WGS sequence"/>
</dbReference>
<name>A0A1E5XUG3_9HYPH</name>
<keyword evidence="1" id="KW-0472">Membrane</keyword>
<proteinExistence type="predicted"/>
<dbReference type="InterPro" id="IPR002656">
    <property type="entry name" value="Acyl_transf_3_dom"/>
</dbReference>
<feature type="domain" description="Acyltransferase 3" evidence="2">
    <location>
        <begin position="1"/>
        <end position="353"/>
    </location>
</feature>
<accession>A0A1E5XUG3</accession>
<reference evidence="3 4" key="1">
    <citation type="journal article" date="2015" name="Genome Announc.">
        <title>Genome Assemblies of Three Soil-Associated Devosia species: D. insulae, D. limi, and D. soli.</title>
        <authorList>
            <person name="Hassan Y.I."/>
            <person name="Lepp D."/>
            <person name="Zhou T."/>
        </authorList>
    </citation>
    <scope>NUCLEOTIDE SEQUENCE [LARGE SCALE GENOMIC DNA]</scope>
    <source>
        <strain evidence="3 4">DS-56</strain>
    </source>
</reference>
<dbReference type="GO" id="GO:0016747">
    <property type="term" value="F:acyltransferase activity, transferring groups other than amino-acyl groups"/>
    <property type="evidence" value="ECO:0007669"/>
    <property type="project" value="InterPro"/>
</dbReference>
<sequence>MNLLRVLACLLVLGHHAAQYLSLPAPGSFQGAIVQFFSAGSFGVAIFIMLSGYLLSRPWWDGLELDSRTLGRYALRRAARIIPAYYLALLGTVLISVVFFEIPVTETTLWRLLAGMAFISFITPETFFPVPVNAPLWTISMEVFCYAALPAVVSVGRWTGKPLAATIGLLCFTLAVQCVVTIAGTPAPAGRAYSLVDVARQWMPNYNPAAFLAIFLCGVLTAGVERYIPRVLSPQADVVALCSLGAIGAVVGLSAGIAPHGYGLFNVPYAFPLIELAIAGALLSLPRGTWFTLLDGSQVVRLLARWSFGIYLWQMLCFEIMRTAFGLPFPPDGQNPLVEGLSMVTSIAVILLVAAGSWHFVERPVISSVRMRRSEV</sequence>
<evidence type="ECO:0000256" key="1">
    <source>
        <dbReference type="SAM" id="Phobius"/>
    </source>
</evidence>
<comment type="caution">
    <text evidence="3">The sequence shown here is derived from an EMBL/GenBank/DDBJ whole genome shotgun (WGS) entry which is preliminary data.</text>
</comment>
<dbReference type="GO" id="GO:0009103">
    <property type="term" value="P:lipopolysaccharide biosynthetic process"/>
    <property type="evidence" value="ECO:0007669"/>
    <property type="project" value="TreeGrafter"/>
</dbReference>
<feature type="transmembrane region" description="Helical" evidence="1">
    <location>
        <begin position="33"/>
        <end position="56"/>
    </location>
</feature>
<dbReference type="EMBL" id="LAJE02000080">
    <property type="protein sequence ID" value="OEO32238.1"/>
    <property type="molecule type" value="Genomic_DNA"/>
</dbReference>
<evidence type="ECO:0000259" key="2">
    <source>
        <dbReference type="Pfam" id="PF01757"/>
    </source>
</evidence>
<dbReference type="AlphaFoldDB" id="A0A1E5XUG3"/>
<organism evidence="3 4">
    <name type="scientific">Devosia insulae DS-56</name>
    <dbReference type="NCBI Taxonomy" id="1116389"/>
    <lineage>
        <taxon>Bacteria</taxon>
        <taxon>Pseudomonadati</taxon>
        <taxon>Pseudomonadota</taxon>
        <taxon>Alphaproteobacteria</taxon>
        <taxon>Hyphomicrobiales</taxon>
        <taxon>Devosiaceae</taxon>
        <taxon>Devosia</taxon>
    </lineage>
</organism>
<keyword evidence="4" id="KW-1185">Reference proteome</keyword>
<dbReference type="RefSeq" id="WP_069908575.1">
    <property type="nucleotide sequence ID" value="NZ_LAJE02000080.1"/>
</dbReference>
<evidence type="ECO:0000313" key="4">
    <source>
        <dbReference type="Proteomes" id="UP000095463"/>
    </source>
</evidence>
<dbReference type="PANTHER" id="PTHR23028">
    <property type="entry name" value="ACETYLTRANSFERASE"/>
    <property type="match status" value="1"/>
</dbReference>
<keyword evidence="1" id="KW-0812">Transmembrane</keyword>
<feature type="transmembrane region" description="Helical" evidence="1">
    <location>
        <begin position="269"/>
        <end position="290"/>
    </location>
</feature>
<gene>
    <name evidence="3" type="ORF">VW23_012400</name>
</gene>
<feature type="transmembrane region" description="Helical" evidence="1">
    <location>
        <begin position="134"/>
        <end position="156"/>
    </location>
</feature>
<dbReference type="GO" id="GO:0016020">
    <property type="term" value="C:membrane"/>
    <property type="evidence" value="ECO:0007669"/>
    <property type="project" value="TreeGrafter"/>
</dbReference>
<evidence type="ECO:0000313" key="3">
    <source>
        <dbReference type="EMBL" id="OEO32238.1"/>
    </source>
</evidence>
<dbReference type="InterPro" id="IPR050879">
    <property type="entry name" value="Acyltransferase_3"/>
</dbReference>
<keyword evidence="1" id="KW-1133">Transmembrane helix</keyword>